<feature type="compositionally biased region" description="Basic and acidic residues" evidence="1">
    <location>
        <begin position="121"/>
        <end position="134"/>
    </location>
</feature>
<feature type="transmembrane region" description="Helical" evidence="2">
    <location>
        <begin position="167"/>
        <end position="192"/>
    </location>
</feature>
<evidence type="ECO:0000313" key="5">
    <source>
        <dbReference type="Proteomes" id="UP000245119"/>
    </source>
</evidence>
<keyword evidence="2" id="KW-0472">Membrane</keyword>
<sequence length="237" mass="26434">MKWIFTTILALWMVAGGHSCKAWKGESCIRRIECGFTRDTKTVKVRHKTSSEEEEIVAVCDWSTGNFTCDVAGGYRVTNTSPTTFNVSIDSAITCPNGNFTVTSNGEGHVMCTLDLDKSEQEALEPKEQNKTDCQENTEASADNKNRSKRSTEKKCPDHPSNKGNSWITPVVATVVTVLILIVIVVIALVVYSKRKRGRKNDIYVEVSLTPTKVIDHPFELEVPLNHEREMKDTPNV</sequence>
<reference evidence="4 5" key="1">
    <citation type="submission" date="2018-04" db="EMBL/GenBank/DDBJ databases">
        <title>The genome of golden apple snail Pomacea canaliculata provides insight into stress tolerance and invasive adaptation.</title>
        <authorList>
            <person name="Liu C."/>
            <person name="Liu B."/>
            <person name="Ren Y."/>
            <person name="Zhang Y."/>
            <person name="Wang H."/>
            <person name="Li S."/>
            <person name="Jiang F."/>
            <person name="Yin L."/>
            <person name="Zhang G."/>
            <person name="Qian W."/>
            <person name="Fan W."/>
        </authorList>
    </citation>
    <scope>NUCLEOTIDE SEQUENCE [LARGE SCALE GENOMIC DNA]</scope>
    <source>
        <strain evidence="4">SZHN2017</strain>
        <tissue evidence="4">Muscle</tissue>
    </source>
</reference>
<feature type="chain" id="PRO_5015439884" description="Immunoglobulin subtype domain-containing protein" evidence="3">
    <location>
        <begin position="20"/>
        <end position="237"/>
    </location>
</feature>
<protein>
    <recommendedName>
        <fullName evidence="6">Immunoglobulin subtype domain-containing protein</fullName>
    </recommendedName>
</protein>
<evidence type="ECO:0000256" key="2">
    <source>
        <dbReference type="SAM" id="Phobius"/>
    </source>
</evidence>
<keyword evidence="5" id="KW-1185">Reference proteome</keyword>
<feature type="compositionally biased region" description="Basic and acidic residues" evidence="1">
    <location>
        <begin position="142"/>
        <end position="161"/>
    </location>
</feature>
<gene>
    <name evidence="4" type="ORF">C0Q70_12349</name>
</gene>
<dbReference type="EMBL" id="PZQS01000007">
    <property type="protein sequence ID" value="PVD27195.1"/>
    <property type="molecule type" value="Genomic_DNA"/>
</dbReference>
<organism evidence="4 5">
    <name type="scientific">Pomacea canaliculata</name>
    <name type="common">Golden apple snail</name>
    <dbReference type="NCBI Taxonomy" id="400727"/>
    <lineage>
        <taxon>Eukaryota</taxon>
        <taxon>Metazoa</taxon>
        <taxon>Spiralia</taxon>
        <taxon>Lophotrochozoa</taxon>
        <taxon>Mollusca</taxon>
        <taxon>Gastropoda</taxon>
        <taxon>Caenogastropoda</taxon>
        <taxon>Architaenioglossa</taxon>
        <taxon>Ampullarioidea</taxon>
        <taxon>Ampullariidae</taxon>
        <taxon>Pomacea</taxon>
    </lineage>
</organism>
<feature type="region of interest" description="Disordered" evidence="1">
    <location>
        <begin position="121"/>
        <end position="163"/>
    </location>
</feature>
<proteinExistence type="predicted"/>
<feature type="signal peptide" evidence="3">
    <location>
        <begin position="1"/>
        <end position="19"/>
    </location>
</feature>
<accession>A0A2T7P1A8</accession>
<keyword evidence="2" id="KW-0812">Transmembrane</keyword>
<evidence type="ECO:0000256" key="1">
    <source>
        <dbReference type="SAM" id="MobiDB-lite"/>
    </source>
</evidence>
<dbReference type="Proteomes" id="UP000245119">
    <property type="component" value="Linkage Group LG7"/>
</dbReference>
<comment type="caution">
    <text evidence="4">The sequence shown here is derived from an EMBL/GenBank/DDBJ whole genome shotgun (WGS) entry which is preliminary data.</text>
</comment>
<evidence type="ECO:0000313" key="4">
    <source>
        <dbReference type="EMBL" id="PVD27195.1"/>
    </source>
</evidence>
<dbReference type="AlphaFoldDB" id="A0A2T7P1A8"/>
<keyword evidence="3" id="KW-0732">Signal</keyword>
<keyword evidence="2" id="KW-1133">Transmembrane helix</keyword>
<name>A0A2T7P1A8_POMCA</name>
<evidence type="ECO:0008006" key="6">
    <source>
        <dbReference type="Google" id="ProtNLM"/>
    </source>
</evidence>
<evidence type="ECO:0000256" key="3">
    <source>
        <dbReference type="SAM" id="SignalP"/>
    </source>
</evidence>